<evidence type="ECO:0000256" key="2">
    <source>
        <dbReference type="ARBA" id="ARBA00023002"/>
    </source>
</evidence>
<dbReference type="InterPro" id="IPR036291">
    <property type="entry name" value="NAD(P)-bd_dom_sf"/>
</dbReference>
<proteinExistence type="inferred from homology"/>
<gene>
    <name evidence="4" type="ordered locus">FraEuI1c_7068</name>
</gene>
<dbReference type="GO" id="GO:0030497">
    <property type="term" value="P:fatty acid elongation"/>
    <property type="evidence" value="ECO:0007669"/>
    <property type="project" value="TreeGrafter"/>
</dbReference>
<dbReference type="KEGG" id="fri:FraEuI1c_7068"/>
<dbReference type="Pfam" id="PF00106">
    <property type="entry name" value="adh_short"/>
    <property type="match status" value="1"/>
</dbReference>
<dbReference type="FunFam" id="3.40.50.720:FF:000084">
    <property type="entry name" value="Short-chain dehydrogenase reductase"/>
    <property type="match status" value="1"/>
</dbReference>
<sequence>MKTGLAGRTVVVTGGNANIGRAIALAFAEEAAGVVIVGRDEAQGRRVCEQLLEQGAKDVLWQAADVTDRAQVAAVVAAVGERFGGIDVLVNNVGGNVDMDAFVDSDPATWERDIALNFLSTLNCTHAVLPGMIGRGSGRIINIGSTSGIVGDPLLAVYSAMKGAVHAFTKVLAKEVGQHGITVNAIAPYGTLPQDAEQAASSGSRWHPNGVFARLAATRAEQLHSIGRRTLLQRQTAYPAEIGAAAVYLACDAAAFITGQILSVDGGTQLA</sequence>
<dbReference type="Proteomes" id="UP000002484">
    <property type="component" value="Chromosome"/>
</dbReference>
<dbReference type="PANTHER" id="PTHR42760:SF135">
    <property type="entry name" value="BLL7886 PROTEIN"/>
    <property type="match status" value="1"/>
</dbReference>
<name>E3IXD3_PSEI1</name>
<dbReference type="EMBL" id="CP002299">
    <property type="protein sequence ID" value="ADP85033.1"/>
    <property type="molecule type" value="Genomic_DNA"/>
</dbReference>
<dbReference type="GO" id="GO:0016616">
    <property type="term" value="F:oxidoreductase activity, acting on the CH-OH group of donors, NAD or NADP as acceptor"/>
    <property type="evidence" value="ECO:0007669"/>
    <property type="project" value="TreeGrafter"/>
</dbReference>
<dbReference type="eggNOG" id="COG1028">
    <property type="taxonomic scope" value="Bacteria"/>
</dbReference>
<dbReference type="RefSeq" id="WP_013428144.1">
    <property type="nucleotide sequence ID" value="NC_014666.1"/>
</dbReference>
<protein>
    <submittedName>
        <fullName evidence="4">Short-chain dehydrogenase/reductase SDR</fullName>
    </submittedName>
</protein>
<comment type="similarity">
    <text evidence="1 3">Belongs to the short-chain dehydrogenases/reductases (SDR) family.</text>
</comment>
<dbReference type="InterPro" id="IPR002347">
    <property type="entry name" value="SDR_fam"/>
</dbReference>
<dbReference type="PRINTS" id="PR00081">
    <property type="entry name" value="GDHRDH"/>
</dbReference>
<evidence type="ECO:0000313" key="4">
    <source>
        <dbReference type="EMBL" id="ADP85033.1"/>
    </source>
</evidence>
<organism evidence="4 5">
    <name type="scientific">Pseudofrankia inefficax (strain DSM 45817 / CECT 9037 / DDB 130130 / EuI1c)</name>
    <name type="common">Frankia inefficax</name>
    <dbReference type="NCBI Taxonomy" id="298654"/>
    <lineage>
        <taxon>Bacteria</taxon>
        <taxon>Bacillati</taxon>
        <taxon>Actinomycetota</taxon>
        <taxon>Actinomycetes</taxon>
        <taxon>Frankiales</taxon>
        <taxon>Frankiaceae</taxon>
        <taxon>Pseudofrankia</taxon>
    </lineage>
</organism>
<keyword evidence="2" id="KW-0560">Oxidoreductase</keyword>
<dbReference type="SUPFAM" id="SSF51735">
    <property type="entry name" value="NAD(P)-binding Rossmann-fold domains"/>
    <property type="match status" value="1"/>
</dbReference>
<dbReference type="InParanoid" id="E3IXD3"/>
<reference evidence="4 5" key="1">
    <citation type="submission" date="2010-10" db="EMBL/GenBank/DDBJ databases">
        <title>Complete sequence of Frankia sp. EuI1c.</title>
        <authorList>
            <consortium name="US DOE Joint Genome Institute"/>
            <person name="Lucas S."/>
            <person name="Copeland A."/>
            <person name="Lapidus A."/>
            <person name="Cheng J.-F."/>
            <person name="Bruce D."/>
            <person name="Goodwin L."/>
            <person name="Pitluck S."/>
            <person name="Chertkov O."/>
            <person name="Detter J.C."/>
            <person name="Han C."/>
            <person name="Tapia R."/>
            <person name="Land M."/>
            <person name="Hauser L."/>
            <person name="Jeffries C."/>
            <person name="Kyrpides N."/>
            <person name="Ivanova N."/>
            <person name="Mikhailova N."/>
            <person name="Beauchemin N."/>
            <person name="Sen A."/>
            <person name="Sur S.A."/>
            <person name="Gtari M."/>
            <person name="Wall L."/>
            <person name="Tisa L."/>
            <person name="Woyke T."/>
        </authorList>
    </citation>
    <scope>NUCLEOTIDE SEQUENCE [LARGE SCALE GENOMIC DNA]</scope>
    <source>
        <strain evidence="5">DSM 45817 / CECT 9037 / EuI1c</strain>
    </source>
</reference>
<dbReference type="PRINTS" id="PR00080">
    <property type="entry name" value="SDRFAMILY"/>
</dbReference>
<keyword evidence="5" id="KW-1185">Reference proteome</keyword>
<dbReference type="OrthoDB" id="7064009at2"/>
<dbReference type="Gene3D" id="3.40.50.720">
    <property type="entry name" value="NAD(P)-binding Rossmann-like Domain"/>
    <property type="match status" value="1"/>
</dbReference>
<evidence type="ECO:0000313" key="5">
    <source>
        <dbReference type="Proteomes" id="UP000002484"/>
    </source>
</evidence>
<evidence type="ECO:0000256" key="1">
    <source>
        <dbReference type="ARBA" id="ARBA00006484"/>
    </source>
</evidence>
<evidence type="ECO:0000256" key="3">
    <source>
        <dbReference type="RuleBase" id="RU000363"/>
    </source>
</evidence>
<dbReference type="CDD" id="cd05233">
    <property type="entry name" value="SDR_c"/>
    <property type="match status" value="1"/>
</dbReference>
<dbReference type="STRING" id="298654.FraEuI1c_7068"/>
<dbReference type="HOGENOM" id="CLU_010194_1_2_11"/>
<accession>E3IXD3</accession>
<dbReference type="PANTHER" id="PTHR42760">
    <property type="entry name" value="SHORT-CHAIN DEHYDROGENASES/REDUCTASES FAMILY MEMBER"/>
    <property type="match status" value="1"/>
</dbReference>
<dbReference type="AlphaFoldDB" id="E3IXD3"/>